<proteinExistence type="predicted"/>
<feature type="compositionally biased region" description="Polar residues" evidence="1">
    <location>
        <begin position="36"/>
        <end position="49"/>
    </location>
</feature>
<evidence type="ECO:0000313" key="3">
    <source>
        <dbReference type="Proteomes" id="UP001642487"/>
    </source>
</evidence>
<feature type="region of interest" description="Disordered" evidence="1">
    <location>
        <begin position="28"/>
        <end position="49"/>
    </location>
</feature>
<organism evidence="2 3">
    <name type="scientific">Citrullus colocynthis</name>
    <name type="common">colocynth</name>
    <dbReference type="NCBI Taxonomy" id="252529"/>
    <lineage>
        <taxon>Eukaryota</taxon>
        <taxon>Viridiplantae</taxon>
        <taxon>Streptophyta</taxon>
        <taxon>Embryophyta</taxon>
        <taxon>Tracheophyta</taxon>
        <taxon>Spermatophyta</taxon>
        <taxon>Magnoliopsida</taxon>
        <taxon>eudicotyledons</taxon>
        <taxon>Gunneridae</taxon>
        <taxon>Pentapetalae</taxon>
        <taxon>rosids</taxon>
        <taxon>fabids</taxon>
        <taxon>Cucurbitales</taxon>
        <taxon>Cucurbitaceae</taxon>
        <taxon>Benincaseae</taxon>
        <taxon>Citrullus</taxon>
    </lineage>
</organism>
<gene>
    <name evidence="2" type="ORF">CITCOLO1_LOCUS17724</name>
</gene>
<keyword evidence="3" id="KW-1185">Reference proteome</keyword>
<accession>A0ABP0Z155</accession>
<reference evidence="2 3" key="1">
    <citation type="submission" date="2024-03" db="EMBL/GenBank/DDBJ databases">
        <authorList>
            <person name="Gkanogiannis A."/>
            <person name="Becerra Lopez-Lavalle L."/>
        </authorList>
    </citation>
    <scope>NUCLEOTIDE SEQUENCE [LARGE SCALE GENOMIC DNA]</scope>
</reference>
<dbReference type="Proteomes" id="UP001642487">
    <property type="component" value="Chromosome 7"/>
</dbReference>
<name>A0ABP0Z155_9ROSI</name>
<sequence length="207" mass="24100">MAMISRLFERKCNGRKKSNYLSLIHRPPNNGLEASVNKSEAPQLSVNGGRNRNEDHIYVDRGRRFRIWKQHLKPRKQFNQKAPKEKRADRRRNRRRSWGKWGFELSSDRECELSLCLLVRHARDDENEERIGRSELKRLILENSLELVVWMVIARVGGGSHELLLAMVDRVGCKKWWLELIVHVVTAVGWPKLFIGGGRCGGHEEEG</sequence>
<dbReference type="EMBL" id="OZ021741">
    <property type="protein sequence ID" value="CAK9325463.1"/>
    <property type="molecule type" value="Genomic_DNA"/>
</dbReference>
<protein>
    <submittedName>
        <fullName evidence="2">Uncharacterized protein</fullName>
    </submittedName>
</protein>
<evidence type="ECO:0000313" key="2">
    <source>
        <dbReference type="EMBL" id="CAK9325463.1"/>
    </source>
</evidence>
<evidence type="ECO:0000256" key="1">
    <source>
        <dbReference type="SAM" id="MobiDB-lite"/>
    </source>
</evidence>